<accession>A0A5B0RCZ1</accession>
<reference evidence="2 3" key="1">
    <citation type="submission" date="2019-05" db="EMBL/GenBank/DDBJ databases">
        <title>Emergence of the Ug99 lineage of the wheat stem rust pathogen through somatic hybridization.</title>
        <authorList>
            <person name="Li F."/>
            <person name="Upadhyaya N.M."/>
            <person name="Sperschneider J."/>
            <person name="Matny O."/>
            <person name="Nguyen-Phuc H."/>
            <person name="Mago R."/>
            <person name="Raley C."/>
            <person name="Miller M.E."/>
            <person name="Silverstein K.A.T."/>
            <person name="Henningsen E."/>
            <person name="Hirsch C.D."/>
            <person name="Visser B."/>
            <person name="Pretorius Z.A."/>
            <person name="Steffenson B.J."/>
            <person name="Schwessinger B."/>
            <person name="Dodds P.N."/>
            <person name="Figueroa M."/>
        </authorList>
    </citation>
    <scope>NUCLEOTIDE SEQUENCE [LARGE SCALE GENOMIC DNA]</scope>
    <source>
        <strain evidence="2 3">Ug99</strain>
    </source>
</reference>
<sequence>MLRADIHSGPVAYPPNCTPISSTPPSRPSTRLSATKPAFLTIFPNPPTSLLRESSRAGPVSTSYPPINRLSIIHPAISLLIDNLPGDLLDDLHGDGNPRINWPRSHSTSTVLAFSSICSICSLNPPVIDPTLSTSKPVFSTTFSPSPAPTRPVLTASSGFDHDPPRLAGPVASKAQALNETPALPPPSGNSAPVVRSAICSASLASPTELHANKYMISGPVRPFTPVNSPKEKIPVPIHPSTVAPGSSRVGQHVDPNLVQEGINFYPLQSRWSPAFTPSVGNFPPGLRSPEFVNPSSTDGSSDSESGSSHSSVSDGFSSGSESNSSVPASAPPSIPNSSAFPSPSSSDLRSVPPSEIFYANRPRPQPVATGSGNSYDDPMVVDDDSASDSRPDSIPFGPTTDWGATQQAAPPANTVNPDPSAREMMAFDYRAIRDQLVGSNPLPFGTQVYREEDLLFLFQNVANNFIHLSNKYPASTLGEIEDRVQFYQNLQWVFTADRQVFLATHCGYP</sequence>
<evidence type="ECO:0000256" key="1">
    <source>
        <dbReference type="SAM" id="MobiDB-lite"/>
    </source>
</evidence>
<evidence type="ECO:0000313" key="2">
    <source>
        <dbReference type="EMBL" id="KAA1123656.1"/>
    </source>
</evidence>
<feature type="region of interest" description="Disordered" evidence="1">
    <location>
        <begin position="283"/>
        <end position="420"/>
    </location>
</feature>
<feature type="compositionally biased region" description="Polar residues" evidence="1">
    <location>
        <begin position="403"/>
        <end position="418"/>
    </location>
</feature>
<dbReference type="Proteomes" id="UP000325313">
    <property type="component" value="Unassembled WGS sequence"/>
</dbReference>
<feature type="compositionally biased region" description="Low complexity" evidence="1">
    <location>
        <begin position="336"/>
        <end position="356"/>
    </location>
</feature>
<organism evidence="2 3">
    <name type="scientific">Puccinia graminis f. sp. tritici</name>
    <dbReference type="NCBI Taxonomy" id="56615"/>
    <lineage>
        <taxon>Eukaryota</taxon>
        <taxon>Fungi</taxon>
        <taxon>Dikarya</taxon>
        <taxon>Basidiomycota</taxon>
        <taxon>Pucciniomycotina</taxon>
        <taxon>Pucciniomycetes</taxon>
        <taxon>Pucciniales</taxon>
        <taxon>Pucciniaceae</taxon>
        <taxon>Puccinia</taxon>
    </lineage>
</organism>
<comment type="caution">
    <text evidence="2">The sequence shown here is derived from an EMBL/GenBank/DDBJ whole genome shotgun (WGS) entry which is preliminary data.</text>
</comment>
<feature type="compositionally biased region" description="Low complexity" evidence="1">
    <location>
        <begin position="18"/>
        <end position="32"/>
    </location>
</feature>
<dbReference type="EMBL" id="VDEP01000207">
    <property type="protein sequence ID" value="KAA1123656.1"/>
    <property type="molecule type" value="Genomic_DNA"/>
</dbReference>
<name>A0A5B0RCZ1_PUCGR</name>
<feature type="region of interest" description="Disordered" evidence="1">
    <location>
        <begin position="141"/>
        <end position="169"/>
    </location>
</feature>
<dbReference type="AlphaFoldDB" id="A0A5B0RCZ1"/>
<feature type="compositionally biased region" description="Low complexity" evidence="1">
    <location>
        <begin position="294"/>
        <end position="329"/>
    </location>
</feature>
<protein>
    <submittedName>
        <fullName evidence="2">Uncharacterized protein</fullName>
    </submittedName>
</protein>
<evidence type="ECO:0000313" key="3">
    <source>
        <dbReference type="Proteomes" id="UP000325313"/>
    </source>
</evidence>
<proteinExistence type="predicted"/>
<feature type="region of interest" description="Disordered" evidence="1">
    <location>
        <begin position="1"/>
        <end position="32"/>
    </location>
</feature>
<gene>
    <name evidence="2" type="ORF">PGTUg99_024857</name>
</gene>